<dbReference type="Gene3D" id="3.10.20.90">
    <property type="entry name" value="Phosphatidylinositol 3-kinase Catalytic Subunit, Chain A, domain 1"/>
    <property type="match status" value="2"/>
</dbReference>
<evidence type="ECO:0000256" key="11">
    <source>
        <dbReference type="ARBA" id="ARBA00031500"/>
    </source>
</evidence>
<dbReference type="PROSITE" id="PS00973">
    <property type="entry name" value="USP_2"/>
    <property type="match status" value="1"/>
</dbReference>
<dbReference type="InterPro" id="IPR050164">
    <property type="entry name" value="Peptidase_C19"/>
</dbReference>
<organism evidence="15 16">
    <name type="scientific">Dinothrombium tinctorium</name>
    <dbReference type="NCBI Taxonomy" id="1965070"/>
    <lineage>
        <taxon>Eukaryota</taxon>
        <taxon>Metazoa</taxon>
        <taxon>Ecdysozoa</taxon>
        <taxon>Arthropoda</taxon>
        <taxon>Chelicerata</taxon>
        <taxon>Arachnida</taxon>
        <taxon>Acari</taxon>
        <taxon>Acariformes</taxon>
        <taxon>Trombidiformes</taxon>
        <taxon>Prostigmata</taxon>
        <taxon>Anystina</taxon>
        <taxon>Parasitengona</taxon>
        <taxon>Trombidioidea</taxon>
        <taxon>Trombidiidae</taxon>
        <taxon>Dinothrombium</taxon>
    </lineage>
</organism>
<dbReference type="GO" id="GO:0006508">
    <property type="term" value="P:proteolysis"/>
    <property type="evidence" value="ECO:0007669"/>
    <property type="project" value="UniProtKB-KW"/>
</dbReference>
<evidence type="ECO:0000256" key="12">
    <source>
        <dbReference type="ARBA" id="ARBA00031508"/>
    </source>
</evidence>
<dbReference type="InterPro" id="IPR029346">
    <property type="entry name" value="USP_C"/>
</dbReference>
<dbReference type="GO" id="GO:0005634">
    <property type="term" value="C:nucleus"/>
    <property type="evidence" value="ECO:0007669"/>
    <property type="project" value="UniProtKB-SubCell"/>
</dbReference>
<dbReference type="SUPFAM" id="SSF49599">
    <property type="entry name" value="TRAF domain-like"/>
    <property type="match status" value="1"/>
</dbReference>
<keyword evidence="7" id="KW-0833">Ubl conjugation pathway</keyword>
<keyword evidence="6" id="KW-0645">Protease</keyword>
<evidence type="ECO:0000259" key="13">
    <source>
        <dbReference type="PROSITE" id="PS50144"/>
    </source>
</evidence>
<evidence type="ECO:0000256" key="7">
    <source>
        <dbReference type="ARBA" id="ARBA00022786"/>
    </source>
</evidence>
<dbReference type="Pfam" id="PF22486">
    <property type="entry name" value="MATH_2"/>
    <property type="match status" value="1"/>
</dbReference>
<comment type="catalytic activity">
    <reaction evidence="1">
        <text>Thiol-dependent hydrolysis of ester, thioester, amide, peptide and isopeptide bonds formed by the C-terminal Gly of ubiquitin (a 76-residue protein attached to proteins as an intracellular targeting signal).</text>
        <dbReference type="EC" id="3.4.19.12"/>
    </reaction>
</comment>
<reference evidence="15 16" key="1">
    <citation type="journal article" date="2018" name="Gigascience">
        <title>Genomes of trombidid mites reveal novel predicted allergens and laterally-transferred genes associated with secondary metabolism.</title>
        <authorList>
            <person name="Dong X."/>
            <person name="Chaisiri K."/>
            <person name="Xia D."/>
            <person name="Armstrong S.D."/>
            <person name="Fang Y."/>
            <person name="Donnelly M.J."/>
            <person name="Kadowaki T."/>
            <person name="McGarry J.W."/>
            <person name="Darby A.C."/>
            <person name="Makepeace B.L."/>
        </authorList>
    </citation>
    <scope>NUCLEOTIDE SEQUENCE [LARGE SCALE GENOMIC DNA]</scope>
    <source>
        <strain evidence="15">UoL-WK</strain>
    </source>
</reference>
<evidence type="ECO:0000256" key="8">
    <source>
        <dbReference type="ARBA" id="ARBA00022801"/>
    </source>
</evidence>
<dbReference type="OrthoDB" id="289038at2759"/>
<evidence type="ECO:0000256" key="5">
    <source>
        <dbReference type="ARBA" id="ARBA00021393"/>
    </source>
</evidence>
<evidence type="ECO:0000259" key="14">
    <source>
        <dbReference type="PROSITE" id="PS50235"/>
    </source>
</evidence>
<dbReference type="PROSITE" id="PS50235">
    <property type="entry name" value="USP_3"/>
    <property type="match status" value="1"/>
</dbReference>
<dbReference type="FunFam" id="3.10.20.90:FF:000064">
    <property type="entry name" value="Putative ubiquitin carboxyl-terminal hydrolase 7"/>
    <property type="match status" value="1"/>
</dbReference>
<dbReference type="AlphaFoldDB" id="A0A3S3PLW8"/>
<comment type="subcellular location">
    <subcellularLocation>
        <location evidence="2">Nucleus</location>
    </subcellularLocation>
</comment>
<keyword evidence="16" id="KW-1185">Reference proteome</keyword>
<dbReference type="PANTHER" id="PTHR24006">
    <property type="entry name" value="UBIQUITIN CARBOXYL-TERMINAL HYDROLASE"/>
    <property type="match status" value="1"/>
</dbReference>
<dbReference type="GO" id="GO:0005829">
    <property type="term" value="C:cytosol"/>
    <property type="evidence" value="ECO:0007669"/>
    <property type="project" value="TreeGrafter"/>
</dbReference>
<proteinExistence type="inferred from homology"/>
<dbReference type="GO" id="GO:0016579">
    <property type="term" value="P:protein deubiquitination"/>
    <property type="evidence" value="ECO:0007669"/>
    <property type="project" value="InterPro"/>
</dbReference>
<dbReference type="PROSITE" id="PS50144">
    <property type="entry name" value="MATH"/>
    <property type="match status" value="1"/>
</dbReference>
<comment type="similarity">
    <text evidence="3">Belongs to the peptidase C19 family.</text>
</comment>
<evidence type="ECO:0000256" key="1">
    <source>
        <dbReference type="ARBA" id="ARBA00000707"/>
    </source>
</evidence>
<dbReference type="InterPro" id="IPR001394">
    <property type="entry name" value="Peptidase_C19_UCH"/>
</dbReference>
<dbReference type="CDD" id="cd02659">
    <property type="entry name" value="peptidase_C19C"/>
    <property type="match status" value="1"/>
</dbReference>
<dbReference type="Proteomes" id="UP000285301">
    <property type="component" value="Unassembled WGS sequence"/>
</dbReference>
<dbReference type="EC" id="3.4.19.12" evidence="4"/>
<dbReference type="Pfam" id="PF12436">
    <property type="entry name" value="USP7_ICP0_bdg"/>
    <property type="match status" value="1"/>
</dbReference>
<dbReference type="InterPro" id="IPR024729">
    <property type="entry name" value="USP7_ICP0-binding_dom"/>
</dbReference>
<dbReference type="Pfam" id="PF14533">
    <property type="entry name" value="USP7_C2"/>
    <property type="match status" value="1"/>
</dbReference>
<feature type="domain" description="USP" evidence="14">
    <location>
        <begin position="179"/>
        <end position="485"/>
    </location>
</feature>
<comment type="caution">
    <text evidence="15">The sequence shown here is derived from an EMBL/GenBank/DDBJ whole genome shotgun (WGS) entry which is preliminary data.</text>
</comment>
<dbReference type="InterPro" id="IPR002083">
    <property type="entry name" value="MATH/TRAF_dom"/>
</dbReference>
<evidence type="ECO:0000313" key="15">
    <source>
        <dbReference type="EMBL" id="RWS04141.1"/>
    </source>
</evidence>
<gene>
    <name evidence="15" type="ORF">B4U79_01510</name>
</gene>
<dbReference type="Gene3D" id="3.90.70.10">
    <property type="entry name" value="Cysteine proteinases"/>
    <property type="match status" value="1"/>
</dbReference>
<name>A0A3S3PLW8_9ACAR</name>
<dbReference type="GO" id="GO:0031647">
    <property type="term" value="P:regulation of protein stability"/>
    <property type="evidence" value="ECO:0007669"/>
    <property type="project" value="TreeGrafter"/>
</dbReference>
<evidence type="ECO:0000256" key="2">
    <source>
        <dbReference type="ARBA" id="ARBA00004123"/>
    </source>
</evidence>
<dbReference type="Gene3D" id="2.60.210.10">
    <property type="entry name" value="Apoptosis, Tumor Necrosis Factor Receptor Associated Protein 2, Chain A"/>
    <property type="match status" value="1"/>
</dbReference>
<dbReference type="PANTHER" id="PTHR24006:SF644">
    <property type="entry name" value="UBIQUITIN CARBOXYL-TERMINAL HYDROLASE 7"/>
    <property type="match status" value="1"/>
</dbReference>
<dbReference type="InterPro" id="IPR018200">
    <property type="entry name" value="USP_CS"/>
</dbReference>
<evidence type="ECO:0000256" key="10">
    <source>
        <dbReference type="ARBA" id="ARBA00023242"/>
    </source>
</evidence>
<dbReference type="InterPro" id="IPR028889">
    <property type="entry name" value="USP"/>
</dbReference>
<evidence type="ECO:0000256" key="9">
    <source>
        <dbReference type="ARBA" id="ARBA00022807"/>
    </source>
</evidence>
<dbReference type="FunFam" id="3.90.70.10:FF:000005">
    <property type="entry name" value="Ubiquitin carboxyl-terminal hydrolase 7"/>
    <property type="match status" value="1"/>
</dbReference>
<evidence type="ECO:0000256" key="4">
    <source>
        <dbReference type="ARBA" id="ARBA00012759"/>
    </source>
</evidence>
<dbReference type="EMBL" id="NCKU01005814">
    <property type="protein sequence ID" value="RWS04141.1"/>
    <property type="molecule type" value="Genomic_DNA"/>
</dbReference>
<evidence type="ECO:0000256" key="6">
    <source>
        <dbReference type="ARBA" id="ARBA00022670"/>
    </source>
</evidence>
<accession>A0A3S3PLW8</accession>
<dbReference type="InterPro" id="IPR008974">
    <property type="entry name" value="TRAF-like"/>
</dbReference>
<evidence type="ECO:0000313" key="16">
    <source>
        <dbReference type="Proteomes" id="UP000285301"/>
    </source>
</evidence>
<dbReference type="SUPFAM" id="SSF54001">
    <property type="entry name" value="Cysteine proteinases"/>
    <property type="match status" value="1"/>
</dbReference>
<feature type="domain" description="MATH" evidence="13">
    <location>
        <begin position="31"/>
        <end position="160"/>
    </location>
</feature>
<dbReference type="PROSITE" id="PS00972">
    <property type="entry name" value="USP_1"/>
    <property type="match status" value="1"/>
</dbReference>
<keyword evidence="9" id="KW-0788">Thiol protease</keyword>
<dbReference type="FunFam" id="2.60.210.10:FF:000006">
    <property type="entry name" value="Ubiquitin carboxyl-terminal hydrolase 7"/>
    <property type="match status" value="1"/>
</dbReference>
<dbReference type="SMART" id="SM00061">
    <property type="entry name" value="MATH"/>
    <property type="match status" value="1"/>
</dbReference>
<dbReference type="STRING" id="1965070.A0A3S3PLW8"/>
<dbReference type="InterPro" id="IPR038765">
    <property type="entry name" value="Papain-like_cys_pep_sf"/>
</dbReference>
<protein>
    <recommendedName>
        <fullName evidence="5">Ubiquitin carboxyl-terminal hydrolase 7</fullName>
        <ecNumber evidence="4">3.4.19.12</ecNumber>
    </recommendedName>
    <alternativeName>
        <fullName evidence="12">Ubiquitin thioesterase 7</fullName>
    </alternativeName>
    <alternativeName>
        <fullName evidence="11">Ubiquitin-specific-processing protease 7</fullName>
    </alternativeName>
</protein>
<evidence type="ECO:0000256" key="3">
    <source>
        <dbReference type="ARBA" id="ARBA00009085"/>
    </source>
</evidence>
<keyword evidence="8 15" id="KW-0378">Hydrolase</keyword>
<dbReference type="GO" id="GO:0004843">
    <property type="term" value="F:cysteine-type deubiquitinase activity"/>
    <property type="evidence" value="ECO:0007669"/>
    <property type="project" value="UniProtKB-EC"/>
</dbReference>
<sequence>MLNGDSHMTFHPVAAPMEDVPMEEEDEARSEATFRFKIENFSKLRDTVLSPPTYVRNLPWKIMAMPRTNQSHDRQPTRSLGFFLQCNGDSDSTTWSCSATAELRLIPQEEGVDPLTRSILLLLKIKENDWGFSHFAAWNDIIDPEKGFLKDDSIILEVWVSADAPHGVSWDSKKHTGYVGLKNQGATCYMNSLLQTLFFTNKLRKAVYQMPTESDDSSKSVALALQRVFHELQFSDKPVGTKKLTKSFGWETLDSFMQHDVQELCRVLLDNMESKMKGTCVEGTIPKLFEGKMISFIKCKNVDFTSSRNEPFYDIQLNVKGKRNLYESFKEYVSLEILDGENKYDAGEYGLQEAEKGIIFESFPPVLHLHLLRFQYDPVTDTNVKINDRFEFYEHINLGEFLKNGGDTPATYTLHAVLVHSGDNHGGHYVVFINPKGDGKWCKFDDDVVSRCTKQEAIEHNFGGNEDDVTVKHCTNAYMLVYIRDNTDVLDPVTEEDIPEQLVERLHEEKRQEALRRKERNEAHLYMSIHAFTEDSFMGHKGNDLFDVEKASYKIFKVKKQATFKETLELIAEQMKYPVSGIRIWPIIPRANETMRPSSLDFDTEQNRQISEVCENFNPWSVFLEMIEPDSGAKALPSIDKENDVLLFFKLYDPKNKFISYCGHTHISSSAKTRDIIPILNKKAGFPPDTPLDLYEEVKPNMVEKIEDIDQPLNKVLDELMDGDIIVFQRADLNLGPDCELPTVKDYFKDLYYRVEVTFCDKTIPNDPGFTMELSMKMNYDHIANAVAQRLGTDPYLIQFYKPQSYRDGPSGPIKCNYEGTLKDILLFYKPRQPKKLYYQLLTIRINELENKKPFKCVWVNNKLKDEKELLLYPNKSGTVADLFEEARKQIELSGDGSGKLRLLEVASYKITQILPEDVLLECLNPSGSKTYRIEEIPKDESKLEPGEFVIPVAHFHKEIYQTFGVPFLLKLKNKEPFSAVKERIQRKLDIPDKEFEKFAIVIGGRTQYINDDNDYIISKEDFQMHSVTSALQSGGMPPRPWLGLEHVNKAPKRSRYNYLEKAIKIHN</sequence>
<keyword evidence="10" id="KW-0539">Nucleus</keyword>
<dbReference type="Pfam" id="PF00443">
    <property type="entry name" value="UCH"/>
    <property type="match status" value="1"/>
</dbReference>